<dbReference type="PROSITE" id="PS50975">
    <property type="entry name" value="ATP_GRASP"/>
    <property type="match status" value="1"/>
</dbReference>
<keyword evidence="2" id="KW-0067">ATP-binding</keyword>
<comment type="caution">
    <text evidence="8">The sequence shown here is derived from an EMBL/GenBank/DDBJ whole genome shotgun (WGS) entry which is preliminary data.</text>
</comment>
<proteinExistence type="inferred from homology"/>
<dbReference type="InterPro" id="IPR013651">
    <property type="entry name" value="ATP-grasp_RimK-type"/>
</dbReference>
<keyword evidence="9" id="KW-1185">Reference proteome</keyword>
<dbReference type="Pfam" id="PF08443">
    <property type="entry name" value="RimK"/>
    <property type="match status" value="1"/>
</dbReference>
<evidence type="ECO:0000259" key="7">
    <source>
        <dbReference type="PROSITE" id="PS51160"/>
    </source>
</evidence>
<name>A0ABT5VK57_9BACI</name>
<feature type="domain" description="Acylphosphatase-like" evidence="7">
    <location>
        <begin position="397"/>
        <end position="484"/>
    </location>
</feature>
<dbReference type="InterPro" id="IPR036046">
    <property type="entry name" value="Acylphosphatase-like_dom_sf"/>
</dbReference>
<evidence type="ECO:0000313" key="8">
    <source>
        <dbReference type="EMBL" id="MDE5415821.1"/>
    </source>
</evidence>
<dbReference type="GO" id="GO:0003998">
    <property type="term" value="F:acylphosphatase activity"/>
    <property type="evidence" value="ECO:0007669"/>
    <property type="project" value="UniProtKB-EC"/>
</dbReference>
<keyword evidence="3 8" id="KW-0378">Hydrolase</keyword>
<dbReference type="PANTHER" id="PTHR21621">
    <property type="entry name" value="RIBOSOMAL PROTEIN S6 MODIFICATION PROTEIN"/>
    <property type="match status" value="1"/>
</dbReference>
<comment type="similarity">
    <text evidence="4">Belongs to the acylphosphatase family.</text>
</comment>
<evidence type="ECO:0000259" key="6">
    <source>
        <dbReference type="PROSITE" id="PS50975"/>
    </source>
</evidence>
<dbReference type="PANTHER" id="PTHR21621:SF0">
    <property type="entry name" value="BETA-CITRYLGLUTAMATE SYNTHASE B-RELATED"/>
    <property type="match status" value="1"/>
</dbReference>
<dbReference type="Gene3D" id="3.30.70.100">
    <property type="match status" value="1"/>
</dbReference>
<accession>A0ABT5VK57</accession>
<dbReference type="Proteomes" id="UP001148125">
    <property type="component" value="Unassembled WGS sequence"/>
</dbReference>
<feature type="active site" evidence="3">
    <location>
        <position position="412"/>
    </location>
</feature>
<evidence type="ECO:0000256" key="3">
    <source>
        <dbReference type="PROSITE-ProRule" id="PRU00520"/>
    </source>
</evidence>
<dbReference type="RefSeq" id="WP_275120414.1">
    <property type="nucleotide sequence ID" value="NZ_JAOTPO010000021.1"/>
</dbReference>
<dbReference type="Gene3D" id="3.30.470.20">
    <property type="entry name" value="ATP-grasp fold, B domain"/>
    <property type="match status" value="2"/>
</dbReference>
<dbReference type="InterPro" id="IPR001792">
    <property type="entry name" value="Acylphosphatase-like_dom"/>
</dbReference>
<dbReference type="EMBL" id="JAOTPO010000021">
    <property type="protein sequence ID" value="MDE5415821.1"/>
    <property type="molecule type" value="Genomic_DNA"/>
</dbReference>
<dbReference type="SUPFAM" id="SSF56059">
    <property type="entry name" value="Glutathione synthetase ATP-binding domain-like"/>
    <property type="match status" value="1"/>
</dbReference>
<dbReference type="Pfam" id="PF00708">
    <property type="entry name" value="Acylphosphatase"/>
    <property type="match status" value="1"/>
</dbReference>
<feature type="domain" description="ATP-grasp" evidence="6">
    <location>
        <begin position="99"/>
        <end position="352"/>
    </location>
</feature>
<evidence type="ECO:0000313" key="9">
    <source>
        <dbReference type="Proteomes" id="UP001148125"/>
    </source>
</evidence>
<sequence length="559" mass="63503">MKEQYDYVIDKLSKKEAAGARGFGLCAYLVALEGWRRGLTLKWHNNPRLVTDMKILGVNPIGKTFSLSNNNKTHFFNRSRGDLVTKEAVEICRNKEKTKELLDNANVPVPQGRQFLADTPIQQMTSYAESIGFPVVLKPTTGSLGRGVYANIVDTHELKEAIEGLRTEFNYDEYIIEKFIAGNEYRVYVVNDKVISAVNRIPANITGDGNNTINKLIEIKNLEKKENPYLLGKKIKIDNEIMKMLNKKGYSLDSIPPKGETIYLREKSNVSMGGDPIDATDILTDEVKKVAVNTVKAIPDLYHAGIDVIIDPEDPKKCTVIEVNATAEISMHVFPLLGQARDVPRAIIDFYFPETIEDPSNIKSILHFDYKSINEMLKTRSVSEIEVMGFPQGELYAKKYIATGKVQGVGYRNWVRKKAIELNINGYVKNLENGKVVIVAITPDKEKLSKFKNDCENGPDKARVERINEYNWNQPTKVGFEIRKKSNSEETVELTKALNKEKAQKAQLLLEHEQLQQENGKLLEKYNKIKKQYRSIEKSRSWKLTSPLRKAKFLLKGRN</sequence>
<dbReference type="EC" id="3.6.1.7" evidence="3"/>
<feature type="active site" evidence="3">
    <location>
        <position position="430"/>
    </location>
</feature>
<dbReference type="PROSITE" id="PS51160">
    <property type="entry name" value="ACYLPHOSPHATASE_3"/>
    <property type="match status" value="1"/>
</dbReference>
<evidence type="ECO:0000256" key="4">
    <source>
        <dbReference type="RuleBase" id="RU004168"/>
    </source>
</evidence>
<protein>
    <recommendedName>
        <fullName evidence="1 3">acylphosphatase</fullName>
        <ecNumber evidence="3">3.6.1.7</ecNumber>
    </recommendedName>
</protein>
<dbReference type="InterPro" id="IPR011761">
    <property type="entry name" value="ATP-grasp"/>
</dbReference>
<evidence type="ECO:0000256" key="1">
    <source>
        <dbReference type="ARBA" id="ARBA00015991"/>
    </source>
</evidence>
<evidence type="ECO:0000256" key="5">
    <source>
        <dbReference type="SAM" id="Coils"/>
    </source>
</evidence>
<reference evidence="8" key="1">
    <citation type="submission" date="2024-05" db="EMBL/GenBank/DDBJ databases">
        <title>Alkalihalobacillus sp. strain MEB203 novel alkaliphilic bacterium from Lonar Lake, India.</title>
        <authorList>
            <person name="Joshi A."/>
            <person name="Thite S."/>
            <person name="Mengade P."/>
        </authorList>
    </citation>
    <scope>NUCLEOTIDE SEQUENCE</scope>
    <source>
        <strain evidence="8">MEB 203</strain>
    </source>
</reference>
<dbReference type="SUPFAM" id="SSF54975">
    <property type="entry name" value="Acylphosphatase/BLUF domain-like"/>
    <property type="match status" value="1"/>
</dbReference>
<evidence type="ECO:0000256" key="2">
    <source>
        <dbReference type="PROSITE-ProRule" id="PRU00409"/>
    </source>
</evidence>
<gene>
    <name evidence="8" type="ORF">N7Z68_20950</name>
</gene>
<feature type="coiled-coil region" evidence="5">
    <location>
        <begin position="498"/>
        <end position="532"/>
    </location>
</feature>
<keyword evidence="5" id="KW-0175">Coiled coil</keyword>
<organism evidence="8 9">
    <name type="scientific">Alkalihalobacterium chitinilyticum</name>
    <dbReference type="NCBI Taxonomy" id="2980103"/>
    <lineage>
        <taxon>Bacteria</taxon>
        <taxon>Bacillati</taxon>
        <taxon>Bacillota</taxon>
        <taxon>Bacilli</taxon>
        <taxon>Bacillales</taxon>
        <taxon>Bacillaceae</taxon>
        <taxon>Alkalihalobacterium</taxon>
    </lineage>
</organism>
<keyword evidence="2" id="KW-0547">Nucleotide-binding</keyword>
<comment type="catalytic activity">
    <reaction evidence="3">
        <text>an acyl phosphate + H2O = a carboxylate + phosphate + H(+)</text>
        <dbReference type="Rhea" id="RHEA:14965"/>
        <dbReference type="ChEBI" id="CHEBI:15377"/>
        <dbReference type="ChEBI" id="CHEBI:15378"/>
        <dbReference type="ChEBI" id="CHEBI:29067"/>
        <dbReference type="ChEBI" id="CHEBI:43474"/>
        <dbReference type="ChEBI" id="CHEBI:59918"/>
        <dbReference type="EC" id="3.6.1.7"/>
    </reaction>
</comment>